<gene>
    <name evidence="1" type="ORF">N7458_012818</name>
</gene>
<dbReference type="GO" id="GO:0005739">
    <property type="term" value="C:mitochondrion"/>
    <property type="evidence" value="ECO:0007669"/>
    <property type="project" value="TreeGrafter"/>
</dbReference>
<comment type="caution">
    <text evidence="1">The sequence shown here is derived from an EMBL/GenBank/DDBJ whole genome shotgun (WGS) entry which is preliminary data.</text>
</comment>
<proteinExistence type="predicted"/>
<evidence type="ECO:0000313" key="2">
    <source>
        <dbReference type="Proteomes" id="UP001213681"/>
    </source>
</evidence>
<organism evidence="1 2">
    <name type="scientific">Penicillium daleae</name>
    <dbReference type="NCBI Taxonomy" id="63821"/>
    <lineage>
        <taxon>Eukaryota</taxon>
        <taxon>Fungi</taxon>
        <taxon>Dikarya</taxon>
        <taxon>Ascomycota</taxon>
        <taxon>Pezizomycotina</taxon>
        <taxon>Eurotiomycetes</taxon>
        <taxon>Eurotiomycetidae</taxon>
        <taxon>Eurotiales</taxon>
        <taxon>Aspergillaceae</taxon>
        <taxon>Penicillium</taxon>
    </lineage>
</organism>
<evidence type="ECO:0000313" key="1">
    <source>
        <dbReference type="EMBL" id="KAJ5433662.1"/>
    </source>
</evidence>
<reference evidence="1" key="1">
    <citation type="submission" date="2022-12" db="EMBL/GenBank/DDBJ databases">
        <authorList>
            <person name="Petersen C."/>
        </authorList>
    </citation>
    <scope>NUCLEOTIDE SEQUENCE</scope>
    <source>
        <strain evidence="1">IBT 16125</strain>
    </source>
</reference>
<reference evidence="1" key="2">
    <citation type="journal article" date="2023" name="IMA Fungus">
        <title>Comparative genomic study of the Penicillium genus elucidates a diverse pangenome and 15 lateral gene transfer events.</title>
        <authorList>
            <person name="Petersen C."/>
            <person name="Sorensen T."/>
            <person name="Nielsen M.R."/>
            <person name="Sondergaard T.E."/>
            <person name="Sorensen J.L."/>
            <person name="Fitzpatrick D.A."/>
            <person name="Frisvad J.C."/>
            <person name="Nielsen K.L."/>
        </authorList>
    </citation>
    <scope>NUCLEOTIDE SEQUENCE</scope>
    <source>
        <strain evidence="1">IBT 16125</strain>
    </source>
</reference>
<dbReference type="AlphaFoldDB" id="A0AAD6BYF9"/>
<dbReference type="PANTHER" id="PTHR37845">
    <property type="entry name" value="SEQUENCE ORPHAN"/>
    <property type="match status" value="1"/>
</dbReference>
<dbReference type="RefSeq" id="XP_056760953.1">
    <property type="nucleotide sequence ID" value="XM_056916199.1"/>
</dbReference>
<dbReference type="Proteomes" id="UP001213681">
    <property type="component" value="Unassembled WGS sequence"/>
</dbReference>
<dbReference type="GeneID" id="81606442"/>
<dbReference type="PANTHER" id="PTHR37845:SF1">
    <property type="entry name" value="SEQUENCE ORPHAN"/>
    <property type="match status" value="1"/>
</dbReference>
<accession>A0AAD6BYF9</accession>
<keyword evidence="2" id="KW-1185">Reference proteome</keyword>
<name>A0AAD6BYF9_9EURO</name>
<sequence>MSVHKANFTEDNLPQRLAADAAAAAVAAALVTPVVTIMDRLRPVRIVVEMSCSNRPFSDFLLTHLRCALKAPGRFALSRPCLLVFGLYFGTFGIANSTTTISDTQFFRPDPTMAKTITVFATLSVNIPLGIHKDTVFSRLFVCATLPIQTPSKVPLTPRTPFSTYSAFLLRDVITIYTSFALPSTVSSYVSDTAFSHPQAKAAVAQLAVPALGQAINTPVHLIGLEIYNRQGGVKLPEMIDFVRRNFVSAALVRIGRIIPAFGLGTLSNNELRGELNRMIK</sequence>
<dbReference type="InterPro" id="IPR038781">
    <property type="entry name" value="C365.16-ike"/>
</dbReference>
<dbReference type="EMBL" id="JAPVEA010000009">
    <property type="protein sequence ID" value="KAJ5433662.1"/>
    <property type="molecule type" value="Genomic_DNA"/>
</dbReference>
<protein>
    <submittedName>
        <fullName evidence="1">Uncharacterized protein</fullName>
    </submittedName>
</protein>